<dbReference type="InterPro" id="IPR014710">
    <property type="entry name" value="RmlC-like_jellyroll"/>
</dbReference>
<dbReference type="eggNOG" id="COG1898">
    <property type="taxonomic scope" value="Bacteria"/>
</dbReference>
<dbReference type="PANTHER" id="PTHR21047">
    <property type="entry name" value="DTDP-6-DEOXY-D-GLUCOSE-3,5 EPIMERASE"/>
    <property type="match status" value="1"/>
</dbReference>
<dbReference type="CDD" id="cd00438">
    <property type="entry name" value="cupin_RmlC"/>
    <property type="match status" value="1"/>
</dbReference>
<protein>
    <recommendedName>
        <fullName evidence="4">dTDP-4-dehydrorhamnose 3,5-epimerase</fullName>
        <ecNumber evidence="4">5.1.3.13</ecNumber>
    </recommendedName>
    <alternativeName>
        <fullName evidence="4">Thymidine diphospho-4-keto-rhamnose 3,5-epimerase</fullName>
    </alternativeName>
</protein>
<dbReference type="GO" id="GO:0008830">
    <property type="term" value="F:dTDP-4-dehydrorhamnose 3,5-epimerase activity"/>
    <property type="evidence" value="ECO:0007669"/>
    <property type="project" value="UniProtKB-UniRule"/>
</dbReference>
<comment type="subunit">
    <text evidence="4">Homodimer.</text>
</comment>
<dbReference type="NCBIfam" id="TIGR01221">
    <property type="entry name" value="rmlC"/>
    <property type="match status" value="1"/>
</dbReference>
<dbReference type="PANTHER" id="PTHR21047:SF2">
    <property type="entry name" value="THYMIDINE DIPHOSPHO-4-KETO-RHAMNOSE 3,5-EPIMERASE"/>
    <property type="match status" value="1"/>
</dbReference>
<dbReference type="Pfam" id="PF00908">
    <property type="entry name" value="dTDP_sugar_isom"/>
    <property type="match status" value="1"/>
</dbReference>
<comment type="catalytic activity">
    <reaction evidence="4">
        <text>dTDP-4-dehydro-6-deoxy-alpha-D-glucose = dTDP-4-dehydro-beta-L-rhamnose</text>
        <dbReference type="Rhea" id="RHEA:16969"/>
        <dbReference type="ChEBI" id="CHEBI:57649"/>
        <dbReference type="ChEBI" id="CHEBI:62830"/>
        <dbReference type="EC" id="5.1.3.13"/>
    </reaction>
</comment>
<dbReference type="InterPro" id="IPR011051">
    <property type="entry name" value="RmlC_Cupin_sf"/>
</dbReference>
<dbReference type="UniPathway" id="UPA00124"/>
<gene>
    <name evidence="5" type="ORF">MB27_42360</name>
</gene>
<sequence>MERTAIPGMLLLRPKPIADDRGWFMRSFAADEFRDYGIPCDDLVEENHSRSHRHVVRGLHFRTDLREGKLVRVARGAIYDVVVDLRPSSPAFLTWAGVVLDDRDHHQVWVPPGCAHGFQALAESDVCYRVSAPYSPDLDGSVAWDDRDLGIDWPDRALARVSARDASSPALAEVRGRLDGWFGAPNAV</sequence>
<evidence type="ECO:0000256" key="2">
    <source>
        <dbReference type="PIRSR" id="PIRSR600888-1"/>
    </source>
</evidence>
<dbReference type="AlphaFoldDB" id="A0A0A6U9L6"/>
<feature type="site" description="Participates in a stacking interaction with the thymidine ring of dTDP-4-oxo-6-deoxyglucose" evidence="3">
    <location>
        <position position="134"/>
    </location>
</feature>
<dbReference type="InterPro" id="IPR000888">
    <property type="entry name" value="RmlC-like"/>
</dbReference>
<name>A0A0A6U9L6_ACTUT</name>
<accession>A0A0A6U9L6</accession>
<dbReference type="RefSeq" id="WP_043533883.1">
    <property type="nucleotide sequence ID" value="NZ_BAABKU010000002.1"/>
</dbReference>
<dbReference type="EC" id="5.1.3.13" evidence="4"/>
<comment type="caution">
    <text evidence="5">The sequence shown here is derived from an EMBL/GenBank/DDBJ whole genome shotgun (WGS) entry which is preliminary data.</text>
</comment>
<feature type="active site" description="Proton donor" evidence="2">
    <location>
        <position position="128"/>
    </location>
</feature>
<evidence type="ECO:0000313" key="5">
    <source>
        <dbReference type="EMBL" id="KHD72096.1"/>
    </source>
</evidence>
<dbReference type="GO" id="GO:0000271">
    <property type="term" value="P:polysaccharide biosynthetic process"/>
    <property type="evidence" value="ECO:0007669"/>
    <property type="project" value="TreeGrafter"/>
</dbReference>
<dbReference type="STRING" id="1869.MB27_42360"/>
<proteinExistence type="inferred from homology"/>
<feature type="active site" description="Proton acceptor" evidence="2">
    <location>
        <position position="60"/>
    </location>
</feature>
<keyword evidence="4" id="KW-0413">Isomerase</keyword>
<organism evidence="5 6">
    <name type="scientific">Actinoplanes utahensis</name>
    <dbReference type="NCBI Taxonomy" id="1869"/>
    <lineage>
        <taxon>Bacteria</taxon>
        <taxon>Bacillati</taxon>
        <taxon>Actinomycetota</taxon>
        <taxon>Actinomycetes</taxon>
        <taxon>Micromonosporales</taxon>
        <taxon>Micromonosporaceae</taxon>
        <taxon>Actinoplanes</taxon>
    </lineage>
</organism>
<evidence type="ECO:0000313" key="6">
    <source>
        <dbReference type="Proteomes" id="UP000054537"/>
    </source>
</evidence>
<reference evidence="5 6" key="1">
    <citation type="submission" date="2014-10" db="EMBL/GenBank/DDBJ databases">
        <title>Draft genome sequence of Actinoplanes utahensis NRRL 12052.</title>
        <authorList>
            <person name="Velasco-Bucheli B."/>
            <person name="del Cerro C."/>
            <person name="Hormigo D."/>
            <person name="Garcia J.L."/>
            <person name="Acebal C."/>
            <person name="Arroyo M."/>
            <person name="de la Mata I."/>
        </authorList>
    </citation>
    <scope>NUCLEOTIDE SEQUENCE [LARGE SCALE GENOMIC DNA]</scope>
    <source>
        <strain evidence="5 6">NRRL 12052</strain>
    </source>
</reference>
<comment type="similarity">
    <text evidence="1 4">Belongs to the dTDP-4-dehydrorhamnose 3,5-epimerase family.</text>
</comment>
<evidence type="ECO:0000256" key="3">
    <source>
        <dbReference type="PIRSR" id="PIRSR600888-3"/>
    </source>
</evidence>
<comment type="pathway">
    <text evidence="4">Carbohydrate biosynthesis; dTDP-L-rhamnose biosynthesis.</text>
</comment>
<comment type="function">
    <text evidence="4">Catalyzes the epimerization of the C3' and C5'positions of dTDP-6-deoxy-D-xylo-4-hexulose, forming dTDP-6-deoxy-L-lyxo-4-hexulose.</text>
</comment>
<dbReference type="Proteomes" id="UP000054537">
    <property type="component" value="Unassembled WGS sequence"/>
</dbReference>
<dbReference type="GO" id="GO:0019305">
    <property type="term" value="P:dTDP-rhamnose biosynthetic process"/>
    <property type="evidence" value="ECO:0007669"/>
    <property type="project" value="UniProtKB-UniRule"/>
</dbReference>
<dbReference type="GO" id="GO:0005829">
    <property type="term" value="C:cytosol"/>
    <property type="evidence" value="ECO:0007669"/>
    <property type="project" value="TreeGrafter"/>
</dbReference>
<dbReference type="Gene3D" id="2.60.120.10">
    <property type="entry name" value="Jelly Rolls"/>
    <property type="match status" value="1"/>
</dbReference>
<dbReference type="SUPFAM" id="SSF51182">
    <property type="entry name" value="RmlC-like cupins"/>
    <property type="match status" value="1"/>
</dbReference>
<evidence type="ECO:0000256" key="1">
    <source>
        <dbReference type="ARBA" id="ARBA00010154"/>
    </source>
</evidence>
<keyword evidence="6" id="KW-1185">Reference proteome</keyword>
<dbReference type="EMBL" id="JRTT01000140">
    <property type="protein sequence ID" value="KHD72096.1"/>
    <property type="molecule type" value="Genomic_DNA"/>
</dbReference>
<evidence type="ECO:0000256" key="4">
    <source>
        <dbReference type="RuleBase" id="RU364069"/>
    </source>
</evidence>